<feature type="modified residue" description="N6-(pyridoxal phosphate)lysine" evidence="2">
    <location>
        <position position="184"/>
    </location>
</feature>
<dbReference type="GO" id="GO:0030170">
    <property type="term" value="F:pyridoxal phosphate binding"/>
    <property type="evidence" value="ECO:0007669"/>
    <property type="project" value="TreeGrafter"/>
</dbReference>
<dbReference type="GO" id="GO:0008483">
    <property type="term" value="F:transaminase activity"/>
    <property type="evidence" value="ECO:0007669"/>
    <property type="project" value="TreeGrafter"/>
</dbReference>
<dbReference type="InterPro" id="IPR000653">
    <property type="entry name" value="DegT/StrS_aminotransferase"/>
</dbReference>
<dbReference type="PANTHER" id="PTHR30244:SF34">
    <property type="entry name" value="DTDP-4-AMINO-4,6-DIDEOXYGALACTOSE TRANSAMINASE"/>
    <property type="match status" value="1"/>
</dbReference>
<accession>A0A2M6WIK0</accession>
<keyword evidence="2 3" id="KW-0663">Pyridoxal phosphate</keyword>
<dbReference type="PANTHER" id="PTHR30244">
    <property type="entry name" value="TRANSAMINASE"/>
    <property type="match status" value="1"/>
</dbReference>
<dbReference type="SUPFAM" id="SSF53383">
    <property type="entry name" value="PLP-dependent transferases"/>
    <property type="match status" value="1"/>
</dbReference>
<organism evidence="4 5">
    <name type="scientific">Candidatus Harrisonbacteria bacterium CG10_big_fil_rev_8_21_14_0_10_42_17</name>
    <dbReference type="NCBI Taxonomy" id="1974584"/>
    <lineage>
        <taxon>Bacteria</taxon>
        <taxon>Candidatus Harrisoniibacteriota</taxon>
    </lineage>
</organism>
<dbReference type="AlphaFoldDB" id="A0A2M6WIK0"/>
<evidence type="ECO:0008006" key="6">
    <source>
        <dbReference type="Google" id="ProtNLM"/>
    </source>
</evidence>
<proteinExistence type="inferred from homology"/>
<dbReference type="Proteomes" id="UP000228635">
    <property type="component" value="Unassembled WGS sequence"/>
</dbReference>
<evidence type="ECO:0000256" key="2">
    <source>
        <dbReference type="PIRSR" id="PIRSR000390-2"/>
    </source>
</evidence>
<reference evidence="5" key="1">
    <citation type="submission" date="2017-09" db="EMBL/GenBank/DDBJ databases">
        <title>Depth-based differentiation of microbial function through sediment-hosted aquifers and enrichment of novel symbionts in the deep terrestrial subsurface.</title>
        <authorList>
            <person name="Probst A.J."/>
            <person name="Ladd B."/>
            <person name="Jarett J.K."/>
            <person name="Geller-Mcgrath D.E."/>
            <person name="Sieber C.M.K."/>
            <person name="Emerson J.B."/>
            <person name="Anantharaman K."/>
            <person name="Thomas B.C."/>
            <person name="Malmstrom R."/>
            <person name="Stieglmeier M."/>
            <person name="Klingl A."/>
            <person name="Woyke T."/>
            <person name="Ryan C.M."/>
            <person name="Banfield J.F."/>
        </authorList>
    </citation>
    <scope>NUCLEOTIDE SEQUENCE [LARGE SCALE GENOMIC DNA]</scope>
</reference>
<dbReference type="InterPro" id="IPR015422">
    <property type="entry name" value="PyrdxlP-dep_Trfase_small"/>
</dbReference>
<evidence type="ECO:0000313" key="4">
    <source>
        <dbReference type="EMBL" id="PIT92554.1"/>
    </source>
</evidence>
<protein>
    <recommendedName>
        <fullName evidence="6">Aminotransferase</fullName>
    </recommendedName>
</protein>
<comment type="similarity">
    <text evidence="3">Belongs to the DegT/DnrJ/EryC1 family.</text>
</comment>
<dbReference type="InterPro" id="IPR015421">
    <property type="entry name" value="PyrdxlP-dep_Trfase_major"/>
</dbReference>
<dbReference type="Gene3D" id="3.90.1150.10">
    <property type="entry name" value="Aspartate Aminotransferase, domain 1"/>
    <property type="match status" value="1"/>
</dbReference>
<evidence type="ECO:0000313" key="5">
    <source>
        <dbReference type="Proteomes" id="UP000228635"/>
    </source>
</evidence>
<dbReference type="PIRSF" id="PIRSF000390">
    <property type="entry name" value="PLP_StrS"/>
    <property type="match status" value="1"/>
</dbReference>
<feature type="active site" description="Proton acceptor" evidence="1">
    <location>
        <position position="184"/>
    </location>
</feature>
<gene>
    <name evidence="4" type="ORF">COU08_01920</name>
</gene>
<dbReference type="InterPro" id="IPR015424">
    <property type="entry name" value="PyrdxlP-dep_Trfase"/>
</dbReference>
<sequence>MKPLFTALAPNNERGDILLSFSLLFQPWRWIHGRGVRFLEKAFRSRFAVPYAYAFTSGRGALTALLSSLHLDRDDEVLLQAYTCVAVPEPIIAVHAKPIYVDINSRTFTMSVEDLRKKITARSKVLIIQHTFGNPTGMDDLLALAREHDLFVIEDCAHALGAHYYDKLVGTFGDAAFFSFGRDKVISSVFGGMAITHQKTLGERLRDIQDHAGHQTYRWVFQQLIHPPLMGFVKKTYSFFLGKLLLRFLYVFHITSRAVYAKEKRGHQPSFLSKRLPNSLAILALHQFEKLARLNDHRLTLATLYRNHLADTSFLLPEHQAEASPSFLRYTLQDENADAILAFAKKHNVFLGDWYRTPLAPYGVQYSSVCYKQGSCPVAERVALSSFNLPTHIGIAKHDAERIVNLLTLYASRH</sequence>
<evidence type="ECO:0000256" key="3">
    <source>
        <dbReference type="RuleBase" id="RU004508"/>
    </source>
</evidence>
<comment type="caution">
    <text evidence="4">The sequence shown here is derived from an EMBL/GenBank/DDBJ whole genome shotgun (WGS) entry which is preliminary data.</text>
</comment>
<dbReference type="Pfam" id="PF01041">
    <property type="entry name" value="DegT_DnrJ_EryC1"/>
    <property type="match status" value="2"/>
</dbReference>
<evidence type="ECO:0000256" key="1">
    <source>
        <dbReference type="PIRSR" id="PIRSR000390-1"/>
    </source>
</evidence>
<dbReference type="EMBL" id="PFBA01000015">
    <property type="protein sequence ID" value="PIT92554.1"/>
    <property type="molecule type" value="Genomic_DNA"/>
</dbReference>
<name>A0A2M6WIK0_9BACT</name>
<dbReference type="GO" id="GO:0000271">
    <property type="term" value="P:polysaccharide biosynthetic process"/>
    <property type="evidence" value="ECO:0007669"/>
    <property type="project" value="TreeGrafter"/>
</dbReference>
<dbReference type="Gene3D" id="3.40.640.10">
    <property type="entry name" value="Type I PLP-dependent aspartate aminotransferase-like (Major domain)"/>
    <property type="match status" value="1"/>
</dbReference>